<evidence type="ECO:0000313" key="11">
    <source>
        <dbReference type="EMBL" id="MFJ5446498.1"/>
    </source>
</evidence>
<keyword evidence="9" id="KW-0963">Cytoplasm</keyword>
<comment type="subcellular location">
    <subcellularLocation>
        <location evidence="9">Cytoplasm</location>
    </subcellularLocation>
</comment>
<dbReference type="Pfam" id="PF00625">
    <property type="entry name" value="Guanylate_kin"/>
    <property type="match status" value="1"/>
</dbReference>
<evidence type="ECO:0000256" key="7">
    <source>
        <dbReference type="ARBA" id="ARBA00022840"/>
    </source>
</evidence>
<dbReference type="InterPro" id="IPR027417">
    <property type="entry name" value="P-loop_NTPase"/>
</dbReference>
<keyword evidence="7 9" id="KW-0067">ATP-binding</keyword>
<dbReference type="NCBIfam" id="TIGR03263">
    <property type="entry name" value="guanyl_kin"/>
    <property type="match status" value="1"/>
</dbReference>
<dbReference type="Gene3D" id="3.40.50.300">
    <property type="entry name" value="P-loop containing nucleotide triphosphate hydrolases"/>
    <property type="match status" value="1"/>
</dbReference>
<reference evidence="11 12" key="1">
    <citation type="submission" date="2024-11" db="EMBL/GenBank/DDBJ databases">
        <authorList>
            <person name="Kaparullina E.N."/>
            <person name="Delegan Y.A."/>
            <person name="Doronina N.V."/>
        </authorList>
    </citation>
    <scope>NUCLEOTIDE SEQUENCE [LARGE SCALE GENOMIC DNA]</scope>
    <source>
        <strain evidence="11 12">7sh_L</strain>
    </source>
</reference>
<keyword evidence="6 9" id="KW-0418">Kinase</keyword>
<name>A0ABW8GM65_9PROT</name>
<keyword evidence="12" id="KW-1185">Reference proteome</keyword>
<gene>
    <name evidence="9 11" type="primary">gmk</name>
    <name evidence="11" type="ORF">ACIKP9_09695</name>
</gene>
<dbReference type="CDD" id="cd00071">
    <property type="entry name" value="GMPK"/>
    <property type="match status" value="1"/>
</dbReference>
<accession>A0ABW8GM65</accession>
<evidence type="ECO:0000256" key="6">
    <source>
        <dbReference type="ARBA" id="ARBA00022777"/>
    </source>
</evidence>
<dbReference type="EMBL" id="JBIWXY010000002">
    <property type="protein sequence ID" value="MFJ5446498.1"/>
    <property type="molecule type" value="Genomic_DNA"/>
</dbReference>
<organism evidence="11 12">
    <name type="scientific">Methylobacillus methanolivorans</name>
    <dbReference type="NCBI Taxonomy" id="1848927"/>
    <lineage>
        <taxon>Bacteria</taxon>
        <taxon>Pseudomonadati</taxon>
        <taxon>Pseudomonadota</taxon>
        <taxon>Betaproteobacteria</taxon>
        <taxon>Nitrosomonadales</taxon>
        <taxon>Methylophilaceae</taxon>
        <taxon>Methylobacillus</taxon>
    </lineage>
</organism>
<dbReference type="PROSITE" id="PS00856">
    <property type="entry name" value="GUANYLATE_KINASE_1"/>
    <property type="match status" value="1"/>
</dbReference>
<dbReference type="GO" id="GO:0004385">
    <property type="term" value="F:GMP kinase activity"/>
    <property type="evidence" value="ECO:0007669"/>
    <property type="project" value="UniProtKB-EC"/>
</dbReference>
<keyword evidence="4 9" id="KW-0808">Transferase</keyword>
<dbReference type="PANTHER" id="PTHR23117:SF13">
    <property type="entry name" value="GUANYLATE KINASE"/>
    <property type="match status" value="1"/>
</dbReference>
<evidence type="ECO:0000313" key="12">
    <source>
        <dbReference type="Proteomes" id="UP001617669"/>
    </source>
</evidence>
<feature type="binding site" evidence="9">
    <location>
        <begin position="10"/>
        <end position="17"/>
    </location>
    <ligand>
        <name>ATP</name>
        <dbReference type="ChEBI" id="CHEBI:30616"/>
    </ligand>
</feature>
<dbReference type="InterPro" id="IPR020590">
    <property type="entry name" value="Guanylate_kinase_CS"/>
</dbReference>
<dbReference type="SMART" id="SM00072">
    <property type="entry name" value="GuKc"/>
    <property type="match status" value="1"/>
</dbReference>
<dbReference type="Gene3D" id="3.30.63.10">
    <property type="entry name" value="Guanylate Kinase phosphate binding domain"/>
    <property type="match status" value="1"/>
</dbReference>
<dbReference type="Proteomes" id="UP001617669">
    <property type="component" value="Unassembled WGS sequence"/>
</dbReference>
<evidence type="ECO:0000256" key="4">
    <source>
        <dbReference type="ARBA" id="ARBA00022679"/>
    </source>
</evidence>
<evidence type="ECO:0000259" key="10">
    <source>
        <dbReference type="PROSITE" id="PS50052"/>
    </source>
</evidence>
<evidence type="ECO:0000256" key="2">
    <source>
        <dbReference type="ARBA" id="ARBA00012961"/>
    </source>
</evidence>
<dbReference type="InterPro" id="IPR008145">
    <property type="entry name" value="GK/Ca_channel_bsu"/>
</dbReference>
<comment type="caution">
    <text evidence="11">The sequence shown here is derived from an EMBL/GenBank/DDBJ whole genome shotgun (WGS) entry which is preliminary data.</text>
</comment>
<dbReference type="SUPFAM" id="SSF52540">
    <property type="entry name" value="P-loop containing nucleoside triphosphate hydrolases"/>
    <property type="match status" value="1"/>
</dbReference>
<keyword evidence="5 9" id="KW-0547">Nucleotide-binding</keyword>
<evidence type="ECO:0000256" key="1">
    <source>
        <dbReference type="ARBA" id="ARBA00005790"/>
    </source>
</evidence>
<sequence length="202" mass="22968">MKGNLFIITAPSGAGKTSLVRALLDGDEHIKLSVSHTTRQPRPGEEDGVHYHFVEESRFVELLNHGDFLESAQVHGAYYGTSQSTVNAVLAEGYDLILEIDWQGAQQVRNQYAEAISIFILPPSMEALAQRLNNRAQDSAEVIVRRLAAARDEMRHVAEFDYVTINDRFEHALEDLRAIIRSQRLRREKQLVRYQDVVQKLL</sequence>
<feature type="domain" description="Guanylate kinase-like" evidence="10">
    <location>
        <begin position="3"/>
        <end position="181"/>
    </location>
</feature>
<dbReference type="HAMAP" id="MF_00328">
    <property type="entry name" value="Guanylate_kinase"/>
    <property type="match status" value="1"/>
</dbReference>
<comment type="catalytic activity">
    <reaction evidence="9">
        <text>GMP + ATP = GDP + ADP</text>
        <dbReference type="Rhea" id="RHEA:20780"/>
        <dbReference type="ChEBI" id="CHEBI:30616"/>
        <dbReference type="ChEBI" id="CHEBI:58115"/>
        <dbReference type="ChEBI" id="CHEBI:58189"/>
        <dbReference type="ChEBI" id="CHEBI:456216"/>
        <dbReference type="EC" id="2.7.4.8"/>
    </reaction>
</comment>
<evidence type="ECO:0000256" key="9">
    <source>
        <dbReference type="HAMAP-Rule" id="MF_00328"/>
    </source>
</evidence>
<evidence type="ECO:0000256" key="3">
    <source>
        <dbReference type="ARBA" id="ARBA00016296"/>
    </source>
</evidence>
<dbReference type="EC" id="2.7.4.8" evidence="2 9"/>
<comment type="similarity">
    <text evidence="1 9">Belongs to the guanylate kinase family.</text>
</comment>
<evidence type="ECO:0000256" key="8">
    <source>
        <dbReference type="ARBA" id="ARBA00030128"/>
    </source>
</evidence>
<dbReference type="InterPro" id="IPR008144">
    <property type="entry name" value="Guanylate_kin-like_dom"/>
</dbReference>
<dbReference type="RefSeq" id="WP_400881988.1">
    <property type="nucleotide sequence ID" value="NZ_JBIWXY010000002.1"/>
</dbReference>
<comment type="function">
    <text evidence="9">Essential for recycling GMP and indirectly, cGMP.</text>
</comment>
<dbReference type="PANTHER" id="PTHR23117">
    <property type="entry name" value="GUANYLATE KINASE-RELATED"/>
    <property type="match status" value="1"/>
</dbReference>
<evidence type="ECO:0000256" key="5">
    <source>
        <dbReference type="ARBA" id="ARBA00022741"/>
    </source>
</evidence>
<dbReference type="InterPro" id="IPR017665">
    <property type="entry name" value="Guanylate_kinase"/>
</dbReference>
<protein>
    <recommendedName>
        <fullName evidence="3 9">Guanylate kinase</fullName>
        <ecNumber evidence="2 9">2.7.4.8</ecNumber>
    </recommendedName>
    <alternativeName>
        <fullName evidence="8 9">GMP kinase</fullName>
    </alternativeName>
</protein>
<dbReference type="PROSITE" id="PS50052">
    <property type="entry name" value="GUANYLATE_KINASE_2"/>
    <property type="match status" value="1"/>
</dbReference>
<proteinExistence type="inferred from homology"/>